<dbReference type="AlphaFoldDB" id="A0A328DXZ5"/>
<comment type="caution">
    <text evidence="3">The sequence shown here is derived from an EMBL/GenBank/DDBJ whole genome shotgun (WGS) entry which is preliminary data.</text>
</comment>
<evidence type="ECO:0008006" key="5">
    <source>
        <dbReference type="Google" id="ProtNLM"/>
    </source>
</evidence>
<proteinExistence type="predicted"/>
<accession>A0A328DXZ5</accession>
<dbReference type="InterPro" id="IPR002885">
    <property type="entry name" value="PPR_rpt"/>
</dbReference>
<dbReference type="Gene3D" id="1.25.40.10">
    <property type="entry name" value="Tetratricopeptide repeat domain"/>
    <property type="match status" value="3"/>
</dbReference>
<dbReference type="Pfam" id="PF01535">
    <property type="entry name" value="PPR"/>
    <property type="match status" value="6"/>
</dbReference>
<dbReference type="GO" id="GO:0003723">
    <property type="term" value="F:RNA binding"/>
    <property type="evidence" value="ECO:0007669"/>
    <property type="project" value="InterPro"/>
</dbReference>
<dbReference type="InterPro" id="IPR011990">
    <property type="entry name" value="TPR-like_helical_dom_sf"/>
</dbReference>
<feature type="repeat" description="PPR" evidence="2">
    <location>
        <begin position="374"/>
        <end position="408"/>
    </location>
</feature>
<dbReference type="PROSITE" id="PS51257">
    <property type="entry name" value="PROKAR_LIPOPROTEIN"/>
    <property type="match status" value="1"/>
</dbReference>
<protein>
    <recommendedName>
        <fullName evidence="5">Pentacotripeptide-repeat region of PRORP domain-containing protein</fullName>
    </recommendedName>
</protein>
<feature type="repeat" description="PPR" evidence="2">
    <location>
        <begin position="70"/>
        <end position="104"/>
    </location>
</feature>
<dbReference type="FunFam" id="1.25.40.10:FF:000345">
    <property type="entry name" value="Pentatricopeptide repeat-containing protein"/>
    <property type="match status" value="1"/>
</dbReference>
<feature type="repeat" description="PPR" evidence="2">
    <location>
        <begin position="172"/>
        <end position="206"/>
    </location>
</feature>
<dbReference type="NCBIfam" id="TIGR00756">
    <property type="entry name" value="PPR"/>
    <property type="match status" value="3"/>
</dbReference>
<keyword evidence="1" id="KW-0677">Repeat</keyword>
<dbReference type="Pfam" id="PF13041">
    <property type="entry name" value="PPR_2"/>
    <property type="match status" value="2"/>
</dbReference>
<sequence length="560" mass="62137">MGYQPPRPPFQNLVLLLQSCKEPSEIRQIHGFMIKAGFDLVPFHISKLLANSIHDTSYAAKIFKYIKSPNLFMFNTMLRSYSISDDPRRALVLFNQMRAQNLLLDQFSFVSALKSCTRVPALWAGLSVHSVLLRSGFVLFLKVMNSLLHFYCESGWIGDAHQLFDEFPLKRDSVSWNTLMGGYLCVHKYGIVVDLFKQLHRDGIDVSVTTVLNISSAIGESSGRVLAESIHGYCIRSGFSMNLNVGTALVSMYGKTGSIDSARKVFDETAAKDIVMWNSLIYGYAKSGILGEAFRLLRSMMLYGVIPNSSTFVGLLSVSNPSDGLSVGRFVHDYIKEQQVLLDANLGTSLIDMYTKCGLLKQAVEVFENIERKDAICWTSMIFAYGVHGQAEKAISLFRRMEEEGCGPNEVTFLAVLSACRHAGLVAEGKSFFKKMIEKYSFAPKVEHYGCVIDLFGRAGLLEEAKKVANSLQVKDNDVTVWRTLLAACRVYGNVSLGEEVKKELEGRFDEHPADSVTLAGAYAIAGRMGDHASMCQKNPVQGQKCSILGKKKVGFSRVI</sequence>
<dbReference type="FunFam" id="1.25.40.10:FF:000343">
    <property type="entry name" value="Pentatricopeptide repeat-containing protein At3g58590"/>
    <property type="match status" value="1"/>
</dbReference>
<gene>
    <name evidence="3" type="ORF">DM860_014559</name>
</gene>
<organism evidence="3 4">
    <name type="scientific">Cuscuta australis</name>
    <dbReference type="NCBI Taxonomy" id="267555"/>
    <lineage>
        <taxon>Eukaryota</taxon>
        <taxon>Viridiplantae</taxon>
        <taxon>Streptophyta</taxon>
        <taxon>Embryophyta</taxon>
        <taxon>Tracheophyta</taxon>
        <taxon>Spermatophyta</taxon>
        <taxon>Magnoliopsida</taxon>
        <taxon>eudicotyledons</taxon>
        <taxon>Gunneridae</taxon>
        <taxon>Pentapetalae</taxon>
        <taxon>asterids</taxon>
        <taxon>lamiids</taxon>
        <taxon>Solanales</taxon>
        <taxon>Convolvulaceae</taxon>
        <taxon>Cuscuteae</taxon>
        <taxon>Cuscuta</taxon>
        <taxon>Cuscuta subgen. Grammica</taxon>
        <taxon>Cuscuta sect. Cleistogrammica</taxon>
    </lineage>
</organism>
<evidence type="ECO:0000313" key="4">
    <source>
        <dbReference type="Proteomes" id="UP000249390"/>
    </source>
</evidence>
<dbReference type="PROSITE" id="PS51375">
    <property type="entry name" value="PPR"/>
    <property type="match status" value="4"/>
</dbReference>
<feature type="repeat" description="PPR" evidence="2">
    <location>
        <begin position="273"/>
        <end position="307"/>
    </location>
</feature>
<reference evidence="3 4" key="1">
    <citation type="submission" date="2018-06" db="EMBL/GenBank/DDBJ databases">
        <title>The Genome of Cuscuta australis (Dodder) Provides Insight into the Evolution of Plant Parasitism.</title>
        <authorList>
            <person name="Liu H."/>
        </authorList>
    </citation>
    <scope>NUCLEOTIDE SEQUENCE [LARGE SCALE GENOMIC DNA]</scope>
    <source>
        <strain evidence="4">cv. Yunnan</strain>
        <tissue evidence="3">Vines</tissue>
    </source>
</reference>
<evidence type="ECO:0000313" key="3">
    <source>
        <dbReference type="EMBL" id="RAL50617.1"/>
    </source>
</evidence>
<dbReference type="Proteomes" id="UP000249390">
    <property type="component" value="Unassembled WGS sequence"/>
</dbReference>
<dbReference type="EMBL" id="NQVE01000058">
    <property type="protein sequence ID" value="RAL50617.1"/>
    <property type="molecule type" value="Genomic_DNA"/>
</dbReference>
<keyword evidence="4" id="KW-1185">Reference proteome</keyword>
<name>A0A328DXZ5_9ASTE</name>
<dbReference type="InterPro" id="IPR046960">
    <property type="entry name" value="PPR_At4g14850-like_plant"/>
</dbReference>
<dbReference type="PANTHER" id="PTHR24015">
    <property type="entry name" value="OS07G0578800 PROTEIN-RELATED"/>
    <property type="match status" value="1"/>
</dbReference>
<evidence type="ECO:0000256" key="2">
    <source>
        <dbReference type="PROSITE-ProRule" id="PRU00708"/>
    </source>
</evidence>
<evidence type="ECO:0000256" key="1">
    <source>
        <dbReference type="ARBA" id="ARBA00022737"/>
    </source>
</evidence>
<dbReference type="GO" id="GO:0009451">
    <property type="term" value="P:RNA modification"/>
    <property type="evidence" value="ECO:0007669"/>
    <property type="project" value="InterPro"/>
</dbReference>
<dbReference type="PANTHER" id="PTHR24015:SF505">
    <property type="entry name" value="OS01G0819800 PROTEIN"/>
    <property type="match status" value="1"/>
</dbReference>